<sequence length="309" mass="34984">MKPIFFFKPLIKNNTQSCFLLLFLTLFVNCNNTHASFIEEKHLVTTKKYKEIKDIDPNLLSLDIYYSSLTKQKKPVVVYVHGGGWVIGDKANRLKNKIKLFKSLDYVFVSINYRLSPFTYDIKNLKRVMYPTHNKDIADAIKWVFDNISQYGGDQNKIALLGHSAGAHLVALTGTNSAFLNEVGLSLEDIKGIAVIDTVGYDVKAKVKEGNPLYINAFGVDGDLNIQASPIYNIIKGVTYPKFFIAKRGSAKRIRMTDRFINALKENSVFVSQVDGSIYNHKEINQVIGQPNDELITNKLILFLKECFQ</sequence>
<protein>
    <submittedName>
        <fullName evidence="4">Carboxylesterase type B</fullName>
    </submittedName>
</protein>
<dbReference type="AlphaFoldDB" id="A0A2G6JJN9"/>
<name>A0A2G6JJN9_NEPCE</name>
<reference evidence="4 5" key="1">
    <citation type="submission" date="2017-10" db="EMBL/GenBank/DDBJ databases">
        <title>Novel microbial diversity and functional potential in the marine mammal oral microbiome.</title>
        <authorList>
            <person name="Dudek N.K."/>
            <person name="Sun C.L."/>
            <person name="Burstein D."/>
            <person name="Kantor R.S."/>
            <person name="Aliaga Goltsman D.S."/>
            <person name="Bik E.M."/>
            <person name="Thomas B.C."/>
            <person name="Banfield J.F."/>
            <person name="Relman D.A."/>
        </authorList>
    </citation>
    <scope>NUCLEOTIDE SEQUENCE [LARGE SCALE GENOMIC DNA]</scope>
    <source>
        <strain evidence="4">DOLJORAL78_47_21</strain>
    </source>
</reference>
<dbReference type="InterPro" id="IPR049492">
    <property type="entry name" value="BD-FAE-like_dom"/>
</dbReference>
<feature type="domain" description="BD-FAE-like" evidence="3">
    <location>
        <begin position="62"/>
        <end position="198"/>
    </location>
</feature>
<organism evidence="4 5">
    <name type="scientific">Neptuniibacter caesariensis</name>
    <dbReference type="NCBI Taxonomy" id="207954"/>
    <lineage>
        <taxon>Bacteria</taxon>
        <taxon>Pseudomonadati</taxon>
        <taxon>Pseudomonadota</taxon>
        <taxon>Gammaproteobacteria</taxon>
        <taxon>Oceanospirillales</taxon>
        <taxon>Oceanospirillaceae</taxon>
        <taxon>Neptuniibacter</taxon>
    </lineage>
</organism>
<evidence type="ECO:0000256" key="1">
    <source>
        <dbReference type="ARBA" id="ARBA00022801"/>
    </source>
</evidence>
<gene>
    <name evidence="4" type="ORF">CSA60_04200</name>
</gene>
<dbReference type="PANTHER" id="PTHR48081:SF33">
    <property type="entry name" value="KYNURENINE FORMAMIDASE"/>
    <property type="match status" value="1"/>
</dbReference>
<evidence type="ECO:0000259" key="3">
    <source>
        <dbReference type="Pfam" id="PF20434"/>
    </source>
</evidence>
<comment type="caution">
    <text evidence="4">The sequence shown here is derived from an EMBL/GenBank/DDBJ whole genome shotgun (WGS) entry which is preliminary data.</text>
</comment>
<dbReference type="EMBL" id="PDSH01000020">
    <property type="protein sequence ID" value="PIE23625.1"/>
    <property type="molecule type" value="Genomic_DNA"/>
</dbReference>
<dbReference type="GO" id="GO:0004061">
    <property type="term" value="F:arylformamidase activity"/>
    <property type="evidence" value="ECO:0007669"/>
    <property type="project" value="TreeGrafter"/>
</dbReference>
<dbReference type="Pfam" id="PF20434">
    <property type="entry name" value="BD-FAE"/>
    <property type="match status" value="1"/>
</dbReference>
<evidence type="ECO:0000313" key="4">
    <source>
        <dbReference type="EMBL" id="PIE23625.1"/>
    </source>
</evidence>
<accession>A0A2G6JJN9</accession>
<keyword evidence="2" id="KW-0732">Signal</keyword>
<dbReference type="PANTHER" id="PTHR48081">
    <property type="entry name" value="AB HYDROLASE SUPERFAMILY PROTEIN C4A8.06C"/>
    <property type="match status" value="1"/>
</dbReference>
<proteinExistence type="predicted"/>
<feature type="signal peptide" evidence="2">
    <location>
        <begin position="1"/>
        <end position="35"/>
    </location>
</feature>
<keyword evidence="1" id="KW-0378">Hydrolase</keyword>
<dbReference type="InterPro" id="IPR029058">
    <property type="entry name" value="AB_hydrolase_fold"/>
</dbReference>
<dbReference type="Proteomes" id="UP000243469">
    <property type="component" value="Unassembled WGS sequence"/>
</dbReference>
<evidence type="ECO:0000313" key="5">
    <source>
        <dbReference type="Proteomes" id="UP000243469"/>
    </source>
</evidence>
<feature type="chain" id="PRO_5013828725" evidence="2">
    <location>
        <begin position="36"/>
        <end position="309"/>
    </location>
</feature>
<dbReference type="Gene3D" id="3.40.50.1820">
    <property type="entry name" value="alpha/beta hydrolase"/>
    <property type="match status" value="1"/>
</dbReference>
<dbReference type="SUPFAM" id="SSF53474">
    <property type="entry name" value="alpha/beta-Hydrolases"/>
    <property type="match status" value="1"/>
</dbReference>
<dbReference type="InterPro" id="IPR050300">
    <property type="entry name" value="GDXG_lipolytic_enzyme"/>
</dbReference>
<evidence type="ECO:0000256" key="2">
    <source>
        <dbReference type="SAM" id="SignalP"/>
    </source>
</evidence>